<evidence type="ECO:0000313" key="5">
    <source>
        <dbReference type="Proteomes" id="UP000057043"/>
    </source>
</evidence>
<dbReference type="PANTHER" id="PTHR10579:SF43">
    <property type="entry name" value="ZINC FINGER (C3HC4-TYPE RING FINGER) FAMILY PROTEIN"/>
    <property type="match status" value="1"/>
</dbReference>
<reference evidence="4 5" key="2">
    <citation type="journal article" date="2015" name="MBio">
        <title>Genome-Resolved Metagenomic Analysis Reveals Roles for Candidate Phyla and Other Microbial Community Members in Biogeochemical Transformations in Oil Reservoirs.</title>
        <authorList>
            <person name="Hu P."/>
            <person name="Tom L."/>
            <person name="Singh A."/>
            <person name="Thomas B.C."/>
            <person name="Baker B.J."/>
            <person name="Piceno Y.M."/>
            <person name="Andersen G.L."/>
            <person name="Banfield J.F."/>
        </authorList>
    </citation>
    <scope>NUCLEOTIDE SEQUENCE [LARGE SCALE GENOMIC DNA]</scope>
    <source>
        <strain evidence="2">57_489</strain>
    </source>
</reference>
<proteinExistence type="predicted"/>
<dbReference type="Proteomes" id="UP000053961">
    <property type="component" value="Unassembled WGS sequence"/>
</dbReference>
<sequence>MTARKILMTALILVLSVGSGQADLTVSQQVYPGQIWPMSSGNEPAFGRVSLKVVGDSLPGTVPLDVVLAIDSSASMKETDPTEMRLDAARIFVMKMDPARDRVGIVSWDDGVDFSIPPTENFPVVLEAIGKVDSVGRTNLDRGLKEAIDLLTATSTLGSEERARFVILLSDGDGDYTAGGRTGSQTDRARDDGIVIYTIGLLLADSKAEKSLEDMAATTGGRYYEACGGSALESIYQAIGEDVINVLGRDVVVSYVLPREIEALGYSAPPTSEVQEERYKILTWKVGDISAGEIWSTSFDVGSEDPGIFELGGGGSEVAYQRRSGFVERLKIEDVLLDVAELRSGASTNVDFALNLTDLSEIIKPIHDVVEEDRAHIAWRFSECNSGCTKDWAFLSEDGTIIVASLCPFSLCVRDALAEDIQKVMDIMEAAGSNISEYNRSRAINAAEYYANDPGIYHQISYSFGADFDLNLVVPNCTVRDARLSVTGKEMDYFAGVADQEYYLDGDYVAGCEFHDFPWDGWCTAEDANITRKIPPGNHRISAKKISDPHTMIIEVITAERPSKDFLLYSDDYRSVWIPATSNALRSSSEMLSLSSGTLGRKAVIN</sequence>
<dbReference type="PATRIC" id="fig|301375.6.peg.1377"/>
<dbReference type="EMBL" id="LGFT01000068">
    <property type="protein sequence ID" value="KUK43504.1"/>
    <property type="molecule type" value="Genomic_DNA"/>
</dbReference>
<name>A0A101FSE3_9EURY</name>
<dbReference type="CDD" id="cd00198">
    <property type="entry name" value="vWFA"/>
    <property type="match status" value="1"/>
</dbReference>
<dbReference type="InterPro" id="IPR036465">
    <property type="entry name" value="vWFA_dom_sf"/>
</dbReference>
<gene>
    <name evidence="2" type="ORF">XD72_2127</name>
    <name evidence="3" type="ORF">XE07_1931</name>
</gene>
<evidence type="ECO:0000313" key="2">
    <source>
        <dbReference type="EMBL" id="KUK43504.1"/>
    </source>
</evidence>
<evidence type="ECO:0000313" key="3">
    <source>
        <dbReference type="EMBL" id="KUK95067.1"/>
    </source>
</evidence>
<evidence type="ECO:0000313" key="4">
    <source>
        <dbReference type="Proteomes" id="UP000053961"/>
    </source>
</evidence>
<dbReference type="InterPro" id="IPR051266">
    <property type="entry name" value="CLCR"/>
</dbReference>
<dbReference type="EMBL" id="LGHB01000038">
    <property type="protein sequence ID" value="KUK95067.1"/>
    <property type="molecule type" value="Genomic_DNA"/>
</dbReference>
<dbReference type="AlphaFoldDB" id="A0A101FSE3"/>
<evidence type="ECO:0000259" key="1">
    <source>
        <dbReference type="PROSITE" id="PS50234"/>
    </source>
</evidence>
<dbReference type="InterPro" id="IPR002035">
    <property type="entry name" value="VWF_A"/>
</dbReference>
<feature type="domain" description="VWFA" evidence="1">
    <location>
        <begin position="65"/>
        <end position="239"/>
    </location>
</feature>
<dbReference type="PANTHER" id="PTHR10579">
    <property type="entry name" value="CALCIUM-ACTIVATED CHLORIDE CHANNEL REGULATOR"/>
    <property type="match status" value="1"/>
</dbReference>
<dbReference type="Proteomes" id="UP000057043">
    <property type="component" value="Unassembled WGS sequence"/>
</dbReference>
<protein>
    <submittedName>
        <fullName evidence="2">von Willebrand factor, type A</fullName>
    </submittedName>
</protein>
<dbReference type="SMART" id="SM00327">
    <property type="entry name" value="VWA"/>
    <property type="match status" value="1"/>
</dbReference>
<reference evidence="3" key="1">
    <citation type="journal article" date="2015" name="MBio">
        <title>Genome-resolved metagenomic analysis reveals roles for candidate phyla and other microbial community members in biogeochemical transformations in oil reservoirs.</title>
        <authorList>
            <person name="Hu P."/>
            <person name="Tom L."/>
            <person name="Singh A."/>
            <person name="Thomas B.C."/>
            <person name="Baker B.J."/>
            <person name="Piceno Y.M."/>
            <person name="Andersen G.L."/>
            <person name="Banfield J.F."/>
        </authorList>
    </citation>
    <scope>NUCLEOTIDE SEQUENCE [LARGE SCALE GENOMIC DNA]</scope>
    <source>
        <strain evidence="3">56_747</strain>
    </source>
</reference>
<dbReference type="PROSITE" id="PS50234">
    <property type="entry name" value="VWFA"/>
    <property type="match status" value="1"/>
</dbReference>
<accession>A0A101FSE3</accession>
<dbReference type="SUPFAM" id="SSF53300">
    <property type="entry name" value="vWA-like"/>
    <property type="match status" value="1"/>
</dbReference>
<dbReference type="Gene3D" id="3.40.50.410">
    <property type="entry name" value="von Willebrand factor, type A domain"/>
    <property type="match status" value="1"/>
</dbReference>
<organism evidence="2 5">
    <name type="scientific">Methanothrix harundinacea</name>
    <dbReference type="NCBI Taxonomy" id="301375"/>
    <lineage>
        <taxon>Archaea</taxon>
        <taxon>Methanobacteriati</taxon>
        <taxon>Methanobacteriota</taxon>
        <taxon>Stenosarchaea group</taxon>
        <taxon>Methanomicrobia</taxon>
        <taxon>Methanotrichales</taxon>
        <taxon>Methanotrichaceae</taxon>
        <taxon>Methanothrix</taxon>
    </lineage>
</organism>
<dbReference type="Pfam" id="PF00092">
    <property type="entry name" value="VWA"/>
    <property type="match status" value="1"/>
</dbReference>
<comment type="caution">
    <text evidence="2">The sequence shown here is derived from an EMBL/GenBank/DDBJ whole genome shotgun (WGS) entry which is preliminary data.</text>
</comment>